<gene>
    <name evidence="8" type="ORF">M2A_0879</name>
</gene>
<feature type="coiled-coil region" evidence="4">
    <location>
        <begin position="280"/>
        <end position="310"/>
    </location>
</feature>
<dbReference type="PANTHER" id="PTHR32089">
    <property type="entry name" value="METHYL-ACCEPTING CHEMOTAXIS PROTEIN MCPB"/>
    <property type="match status" value="1"/>
</dbReference>
<dbReference type="SMART" id="SM00283">
    <property type="entry name" value="MA"/>
    <property type="match status" value="1"/>
</dbReference>
<keyword evidence="5" id="KW-1133">Transmembrane helix</keyword>
<evidence type="ECO:0000256" key="3">
    <source>
        <dbReference type="PROSITE-ProRule" id="PRU00284"/>
    </source>
</evidence>
<dbReference type="PANTHER" id="PTHR32089:SF112">
    <property type="entry name" value="LYSOZYME-LIKE PROTEIN-RELATED"/>
    <property type="match status" value="1"/>
</dbReference>
<sequence length="592" mass="63790">MTMRIDVKLLTVMSSVLFLLLALFAGTTLLFLDRVTAIEAGRADALESLNARLRAEIFDLQAAYRSVPQRLEADPLKLMSAWVMETHSAEEKLHEGRSALSARYKKISQRRDLRLGRLVVEEMDGTVRVSVGIFEEGRYQSSAREYILQNASFSEVKAKAETFANAMADPAALQQKISALNLKIAEDSLSAEQARAEMSTAMAEIAEEAKTAEATAALIRWLLVVSTLVVTLAATAAVYFAARHIVTKPLVRLSLSAQKLIAREEAEVPYIGRRDEIGALAGALSHLKNANEKRRHLEGEQERREKALEDRANRVAALIQAFNAATEKRFGVLSEAAGQLRGTAERMSGQARQSAERTREAEIAAQTSRSAVEKVAGETRSLMESAGKMGNQIGDCRAHSSDAVTRMEKAGAKVGTLGKLSEEIGEIVTTIAAIAHQTNLLALNATIEAERAGERGKGFAVVAREVKNLALQTREATQSIEAQVGAVQDAVGGAVEGMSGVGMAITRIDSALDATHNLIEDQNRAAGEINELMAQLTDTAHSLERTAVEAKNDTDAAGSEAARLEEAAQTLTGQSSLLQEEIETFLSQVEAA</sequence>
<feature type="domain" description="HAMP" evidence="7">
    <location>
        <begin position="244"/>
        <end position="296"/>
    </location>
</feature>
<protein>
    <submittedName>
        <fullName evidence="8">Methyl-accepting chemotaxis protein, putative</fullName>
    </submittedName>
</protein>
<feature type="domain" description="Methyl-accepting transducer" evidence="6">
    <location>
        <begin position="336"/>
        <end position="565"/>
    </location>
</feature>
<comment type="caution">
    <text evidence="8">The sequence shown here is derived from an EMBL/GenBank/DDBJ whole genome shotgun (WGS) entry which is preliminary data.</text>
</comment>
<dbReference type="InterPro" id="IPR003660">
    <property type="entry name" value="HAMP_dom"/>
</dbReference>
<evidence type="ECO:0000256" key="5">
    <source>
        <dbReference type="SAM" id="Phobius"/>
    </source>
</evidence>
<evidence type="ECO:0000256" key="1">
    <source>
        <dbReference type="ARBA" id="ARBA00023224"/>
    </source>
</evidence>
<feature type="transmembrane region" description="Helical" evidence="5">
    <location>
        <begin position="218"/>
        <end position="242"/>
    </location>
</feature>
<dbReference type="InterPro" id="IPR004089">
    <property type="entry name" value="MCPsignal_dom"/>
</dbReference>
<dbReference type="GO" id="GO:0016020">
    <property type="term" value="C:membrane"/>
    <property type="evidence" value="ECO:0007669"/>
    <property type="project" value="InterPro"/>
</dbReference>
<dbReference type="Proteomes" id="UP000028702">
    <property type="component" value="Unassembled WGS sequence"/>
</dbReference>
<evidence type="ECO:0000256" key="2">
    <source>
        <dbReference type="ARBA" id="ARBA00029447"/>
    </source>
</evidence>
<reference evidence="8 9" key="1">
    <citation type="submission" date="2014-07" db="EMBL/GenBank/DDBJ databases">
        <title>Tepidicaulis marinum gen. nov., sp. nov., a novel marine bacterium denitrifying nitrate to nitrous oxide strictly under microaerobic conditions.</title>
        <authorList>
            <person name="Takeuchi M."/>
            <person name="Yamagishi T."/>
            <person name="Kamagata Y."/>
            <person name="Oshima K."/>
            <person name="Hattori M."/>
            <person name="Katayama T."/>
            <person name="Hanada S."/>
            <person name="Tamaki H."/>
            <person name="Marumo K."/>
            <person name="Maeda H."/>
            <person name="Nedachi M."/>
            <person name="Iwasaki W."/>
            <person name="Suwa Y."/>
            <person name="Sakata S."/>
        </authorList>
    </citation>
    <scope>NUCLEOTIDE SEQUENCE [LARGE SCALE GENOMIC DNA]</scope>
    <source>
        <strain evidence="8 9">MA2</strain>
    </source>
</reference>
<dbReference type="Gene3D" id="6.10.340.10">
    <property type="match status" value="1"/>
</dbReference>
<organism evidence="8 9">
    <name type="scientific">Tepidicaulis marinus</name>
    <dbReference type="NCBI Taxonomy" id="1333998"/>
    <lineage>
        <taxon>Bacteria</taxon>
        <taxon>Pseudomonadati</taxon>
        <taxon>Pseudomonadota</taxon>
        <taxon>Alphaproteobacteria</taxon>
        <taxon>Hyphomicrobiales</taxon>
        <taxon>Parvibaculaceae</taxon>
        <taxon>Tepidicaulis</taxon>
    </lineage>
</organism>
<proteinExistence type="inferred from homology"/>
<evidence type="ECO:0000259" key="6">
    <source>
        <dbReference type="PROSITE" id="PS50111"/>
    </source>
</evidence>
<evidence type="ECO:0000259" key="7">
    <source>
        <dbReference type="PROSITE" id="PS50885"/>
    </source>
</evidence>
<dbReference type="AlphaFoldDB" id="A0A081B8L2"/>
<dbReference type="Pfam" id="PF00015">
    <property type="entry name" value="MCPsignal"/>
    <property type="match status" value="1"/>
</dbReference>
<dbReference type="EMBL" id="BBIO01000003">
    <property type="protein sequence ID" value="GAK44380.1"/>
    <property type="molecule type" value="Genomic_DNA"/>
</dbReference>
<dbReference type="eggNOG" id="COG0840">
    <property type="taxonomic scope" value="Bacteria"/>
</dbReference>
<keyword evidence="4" id="KW-0175">Coiled coil</keyword>
<comment type="similarity">
    <text evidence="2">Belongs to the methyl-accepting chemotaxis (MCP) protein family.</text>
</comment>
<dbReference type="PROSITE" id="PS50885">
    <property type="entry name" value="HAMP"/>
    <property type="match status" value="1"/>
</dbReference>
<keyword evidence="1 3" id="KW-0807">Transducer</keyword>
<keyword evidence="5" id="KW-0812">Transmembrane</keyword>
<evidence type="ECO:0000313" key="8">
    <source>
        <dbReference type="EMBL" id="GAK44380.1"/>
    </source>
</evidence>
<evidence type="ECO:0000256" key="4">
    <source>
        <dbReference type="SAM" id="Coils"/>
    </source>
</evidence>
<name>A0A081B8L2_9HYPH</name>
<dbReference type="GO" id="GO:0007165">
    <property type="term" value="P:signal transduction"/>
    <property type="evidence" value="ECO:0007669"/>
    <property type="project" value="UniProtKB-KW"/>
</dbReference>
<evidence type="ECO:0000313" key="9">
    <source>
        <dbReference type="Proteomes" id="UP000028702"/>
    </source>
</evidence>
<dbReference type="PROSITE" id="PS50111">
    <property type="entry name" value="CHEMOTAXIS_TRANSDUC_2"/>
    <property type="match status" value="1"/>
</dbReference>
<dbReference type="STRING" id="1333998.M2A_0879"/>
<keyword evidence="5" id="KW-0472">Membrane</keyword>
<accession>A0A081B8L2</accession>
<feature type="coiled-coil region" evidence="4">
    <location>
        <begin position="533"/>
        <end position="581"/>
    </location>
</feature>
<dbReference type="Gene3D" id="1.10.287.950">
    <property type="entry name" value="Methyl-accepting chemotaxis protein"/>
    <property type="match status" value="1"/>
</dbReference>
<keyword evidence="9" id="KW-1185">Reference proteome</keyword>
<dbReference type="SUPFAM" id="SSF58104">
    <property type="entry name" value="Methyl-accepting chemotaxis protein (MCP) signaling domain"/>
    <property type="match status" value="1"/>
</dbReference>